<evidence type="ECO:0000313" key="3">
    <source>
        <dbReference type="Proteomes" id="UP000239899"/>
    </source>
</evidence>
<dbReference type="PANTHER" id="PTHR13244">
    <property type="entry name" value="ZINC FINGER MYND DOMAIN CONTAINING PROTEIN 10"/>
    <property type="match status" value="1"/>
</dbReference>
<dbReference type="GO" id="GO:0005737">
    <property type="term" value="C:cytoplasm"/>
    <property type="evidence" value="ECO:0007669"/>
    <property type="project" value="TreeGrafter"/>
</dbReference>
<proteinExistence type="predicted"/>
<comment type="caution">
    <text evidence="2">The sequence shown here is derived from an EMBL/GenBank/DDBJ whole genome shotgun (WGS) entry which is preliminary data.</text>
</comment>
<dbReference type="InterPro" id="IPR052298">
    <property type="entry name" value="ZMYND10"/>
</dbReference>
<dbReference type="STRING" id="3076.A0A2P6TDU3"/>
<protein>
    <submittedName>
        <fullName evidence="2">Zinc finger MYND domain-containing 10</fullName>
    </submittedName>
</protein>
<dbReference type="EMBL" id="LHPG02000021">
    <property type="protein sequence ID" value="PRW20808.1"/>
    <property type="molecule type" value="Genomic_DNA"/>
</dbReference>
<feature type="region of interest" description="Disordered" evidence="1">
    <location>
        <begin position="453"/>
        <end position="507"/>
    </location>
</feature>
<name>A0A2P6TDU3_CHLSO</name>
<gene>
    <name evidence="2" type="ORF">C2E21_8670</name>
</gene>
<keyword evidence="3" id="KW-1185">Reference proteome</keyword>
<reference evidence="2 3" key="1">
    <citation type="journal article" date="2018" name="Plant J.">
        <title>Genome sequences of Chlorella sorokiniana UTEX 1602 and Micractinium conductrix SAG 241.80: implications to maltose excretion by a green alga.</title>
        <authorList>
            <person name="Arriola M.B."/>
            <person name="Velmurugan N."/>
            <person name="Zhang Y."/>
            <person name="Plunkett M.H."/>
            <person name="Hondzo H."/>
            <person name="Barney B.M."/>
        </authorList>
    </citation>
    <scope>NUCLEOTIDE SEQUENCE [LARGE SCALE GENOMIC DNA]</scope>
    <source>
        <strain evidence="3">UTEX 1602</strain>
    </source>
</reference>
<dbReference type="PANTHER" id="PTHR13244:SF7">
    <property type="entry name" value="ZINC FINGER MYND DOMAIN-CONTAINING PROTEIN 10"/>
    <property type="match status" value="1"/>
</dbReference>
<dbReference type="Proteomes" id="UP000239899">
    <property type="component" value="Unassembled WGS sequence"/>
</dbReference>
<accession>A0A2P6TDU3</accession>
<sequence length="820" mass="87538">MEELVARGRQAAAAAAGPTQAALTAPEAARIAERLRAFDIQEFGTPAWFEQHEWLEQLNLQAHLNAQAHADEFVKEALVSLDRLTPLVQELLVAEVWRERLLPRLERHLAERLDSVASYQLLYHEAALANLLEVLLFHRDACEAVAEEALIELCDWCARSLAYLTSEDAHKHTAWKERSAVELVALSPLEELRERAAEVRFAAAQCGLTILRYLSDHAPHLSLSVLARVVSTNDTAMALLPLLERPPWVRRGKGGAPERFAGGSWQAVEAAERHRLGQQDGQVWLLLYNLLADGAARARMDMTEGRCEALLRLRRHFNELLFDQLPVLRDLQRVIDELAFGVNACQPVATPTRLIVEQVPQLRSRLLARSAAEWDALAQRQAAEQFGAAAAALSRQRLERMLRRFELVCGMEERESEARQAQSGPPTSVKVDAYRQVKPGVWEPWSTYQLQINQDKPPEPVSSSCKTSAGPAGGSSGSAGPAGDAVAPNENQPRQPSGGGSGATAAGSSATLDAAVKGKRYRLLPLSENLQRALPAQGKLAVLFGGYTCEAALSLQASETRDTSGLAPTVWLTVGSLGGSGLALQLKLKRLDRPSERDKEAGVWFPYVPVGGALAVLDGLLEALSLACCLALLALTHARTLTAEAPAPEPAATPPAIIVAYADAGCFGSANLSAADADLPFFGGEEPASSADSWLFRRIGLAPDAPAICTAIESQLVTPCTAGFLAYRAAGSDQIFLQPTVDVSVGVSSAGCQISHCQGGVAAVAGGAASGTFLQRTTGEPTYNVTLSPMADGSISVATTTPVGECALVYQGVGATQLLA</sequence>
<dbReference type="OrthoDB" id="432970at2759"/>
<evidence type="ECO:0000313" key="2">
    <source>
        <dbReference type="EMBL" id="PRW20808.1"/>
    </source>
</evidence>
<organism evidence="2 3">
    <name type="scientific">Chlorella sorokiniana</name>
    <name type="common">Freshwater green alga</name>
    <dbReference type="NCBI Taxonomy" id="3076"/>
    <lineage>
        <taxon>Eukaryota</taxon>
        <taxon>Viridiplantae</taxon>
        <taxon>Chlorophyta</taxon>
        <taxon>core chlorophytes</taxon>
        <taxon>Trebouxiophyceae</taxon>
        <taxon>Chlorellales</taxon>
        <taxon>Chlorellaceae</taxon>
        <taxon>Chlorella clade</taxon>
        <taxon>Chlorella</taxon>
    </lineage>
</organism>
<dbReference type="AlphaFoldDB" id="A0A2P6TDU3"/>
<evidence type="ECO:0000256" key="1">
    <source>
        <dbReference type="SAM" id="MobiDB-lite"/>
    </source>
</evidence>